<proteinExistence type="predicted"/>
<gene>
    <name evidence="1" type="ORF">EV210_101188</name>
</gene>
<evidence type="ECO:0000313" key="1">
    <source>
        <dbReference type="EMBL" id="TCL39988.1"/>
    </source>
</evidence>
<sequence length="87" mass="9738">MKGKEELARGLQKLIDEAMYDVLQGKDPLDRRRTTDGMWLCANGHKGYWVDVSWNTDCGLQTSMADWYPACPICKGNIDMKKSAPGG</sequence>
<dbReference type="Proteomes" id="UP000295063">
    <property type="component" value="Unassembled WGS sequence"/>
</dbReference>
<evidence type="ECO:0000313" key="2">
    <source>
        <dbReference type="Proteomes" id="UP000295063"/>
    </source>
</evidence>
<dbReference type="AlphaFoldDB" id="A0A4R1Q3C2"/>
<protein>
    <submittedName>
        <fullName evidence="1">Uncharacterized protein</fullName>
    </submittedName>
</protein>
<dbReference type="EMBL" id="SLUI01000001">
    <property type="protein sequence ID" value="TCL39988.1"/>
    <property type="molecule type" value="Genomic_DNA"/>
</dbReference>
<reference evidence="1 2" key="1">
    <citation type="submission" date="2019-03" db="EMBL/GenBank/DDBJ databases">
        <title>Genomic Encyclopedia of Type Strains, Phase IV (KMG-IV): sequencing the most valuable type-strain genomes for metagenomic binning, comparative biology and taxonomic classification.</title>
        <authorList>
            <person name="Goeker M."/>
        </authorList>
    </citation>
    <scope>NUCLEOTIDE SEQUENCE [LARGE SCALE GENOMIC DNA]</scope>
    <source>
        <strain evidence="1 2">DSM 15969</strain>
    </source>
</reference>
<organism evidence="1 2">
    <name type="scientific">Anaerospora hongkongensis</name>
    <dbReference type="NCBI Taxonomy" id="244830"/>
    <lineage>
        <taxon>Bacteria</taxon>
        <taxon>Bacillati</taxon>
        <taxon>Bacillota</taxon>
        <taxon>Negativicutes</taxon>
        <taxon>Selenomonadales</taxon>
        <taxon>Sporomusaceae</taxon>
        <taxon>Anaerospora</taxon>
    </lineage>
</organism>
<comment type="caution">
    <text evidence="1">The sequence shown here is derived from an EMBL/GenBank/DDBJ whole genome shotgun (WGS) entry which is preliminary data.</text>
</comment>
<keyword evidence="2" id="KW-1185">Reference proteome</keyword>
<name>A0A4R1Q3C2_9FIRM</name>
<accession>A0A4R1Q3C2</accession>